<keyword evidence="4" id="KW-0564">Palmitate</keyword>
<evidence type="ECO:0000256" key="5">
    <source>
        <dbReference type="ARBA" id="ARBA00023237"/>
    </source>
</evidence>
<comment type="caution">
    <text evidence="9">The sequence shown here is derived from an EMBL/GenBank/DDBJ whole genome shotgun (WGS) entry which is preliminary data.</text>
</comment>
<name>A0A848F4B3_9BURK</name>
<keyword evidence="10" id="KW-1185">Reference proteome</keyword>
<sequence length="67" mass="6560">MNTKSRTSVAARRSRSAAKLLLAMGALASFAACGQKGPLRLPENKPAAAPAATPAASAPATPSGAAQ</sequence>
<feature type="signal peptide" evidence="8">
    <location>
        <begin position="1"/>
        <end position="31"/>
    </location>
</feature>
<dbReference type="RefSeq" id="WP_169158387.1">
    <property type="nucleotide sequence ID" value="NZ_JABBFW010000001.1"/>
</dbReference>
<feature type="region of interest" description="Disordered" evidence="7">
    <location>
        <begin position="36"/>
        <end position="67"/>
    </location>
</feature>
<evidence type="ECO:0000313" key="9">
    <source>
        <dbReference type="EMBL" id="NML13459.1"/>
    </source>
</evidence>
<reference evidence="9 10" key="1">
    <citation type="submission" date="2020-04" db="EMBL/GenBank/DDBJ databases">
        <title>Azohydromonas sp. isolated from soil.</title>
        <authorList>
            <person name="Dahal R.H."/>
        </authorList>
    </citation>
    <scope>NUCLEOTIDE SEQUENCE [LARGE SCALE GENOMIC DNA]</scope>
    <source>
        <strain evidence="9 10">G-1-1-14</strain>
    </source>
</reference>
<evidence type="ECO:0000256" key="7">
    <source>
        <dbReference type="SAM" id="MobiDB-lite"/>
    </source>
</evidence>
<proteinExistence type="predicted"/>
<protein>
    <submittedName>
        <fullName evidence="9">Lipoprotein</fullName>
    </submittedName>
</protein>
<dbReference type="GO" id="GO:0009279">
    <property type="term" value="C:cell outer membrane"/>
    <property type="evidence" value="ECO:0007669"/>
    <property type="project" value="UniProtKB-SubCell"/>
</dbReference>
<evidence type="ECO:0000256" key="1">
    <source>
        <dbReference type="ARBA" id="ARBA00004459"/>
    </source>
</evidence>
<dbReference type="AlphaFoldDB" id="A0A848F4B3"/>
<dbReference type="InterPro" id="IPR032831">
    <property type="entry name" value="LptM_cons"/>
</dbReference>
<comment type="subcellular location">
    <subcellularLocation>
        <location evidence="1">Cell outer membrane</location>
        <topology evidence="1">Lipid-anchor</topology>
    </subcellularLocation>
</comment>
<keyword evidence="5" id="KW-0998">Cell outer membrane</keyword>
<gene>
    <name evidence="9" type="ORF">HHL10_00510</name>
</gene>
<keyword evidence="3" id="KW-0472">Membrane</keyword>
<feature type="compositionally biased region" description="Low complexity" evidence="7">
    <location>
        <begin position="46"/>
        <end position="67"/>
    </location>
</feature>
<evidence type="ECO:0000256" key="2">
    <source>
        <dbReference type="ARBA" id="ARBA00022729"/>
    </source>
</evidence>
<organism evidence="9 10">
    <name type="scientific">Azohydromonas caseinilytica</name>
    <dbReference type="NCBI Taxonomy" id="2728836"/>
    <lineage>
        <taxon>Bacteria</taxon>
        <taxon>Pseudomonadati</taxon>
        <taxon>Pseudomonadota</taxon>
        <taxon>Betaproteobacteria</taxon>
        <taxon>Burkholderiales</taxon>
        <taxon>Sphaerotilaceae</taxon>
        <taxon>Azohydromonas</taxon>
    </lineage>
</organism>
<accession>A0A848F4B3</accession>
<dbReference type="NCBIfam" id="NF047847">
    <property type="entry name" value="SS_mature_LptM"/>
    <property type="match status" value="1"/>
</dbReference>
<evidence type="ECO:0000256" key="8">
    <source>
        <dbReference type="SAM" id="SignalP"/>
    </source>
</evidence>
<evidence type="ECO:0000256" key="4">
    <source>
        <dbReference type="ARBA" id="ARBA00023139"/>
    </source>
</evidence>
<dbReference type="Proteomes" id="UP000574067">
    <property type="component" value="Unassembled WGS sequence"/>
</dbReference>
<keyword evidence="6 9" id="KW-0449">Lipoprotein</keyword>
<keyword evidence="2 8" id="KW-0732">Signal</keyword>
<evidence type="ECO:0000313" key="10">
    <source>
        <dbReference type="Proteomes" id="UP000574067"/>
    </source>
</evidence>
<evidence type="ECO:0000256" key="3">
    <source>
        <dbReference type="ARBA" id="ARBA00023136"/>
    </source>
</evidence>
<evidence type="ECO:0000256" key="6">
    <source>
        <dbReference type="ARBA" id="ARBA00023288"/>
    </source>
</evidence>
<dbReference type="Pfam" id="PF13627">
    <property type="entry name" value="LptM_cons"/>
    <property type="match status" value="1"/>
</dbReference>
<dbReference type="PROSITE" id="PS51257">
    <property type="entry name" value="PROKAR_LIPOPROTEIN"/>
    <property type="match status" value="1"/>
</dbReference>
<dbReference type="EMBL" id="JABBFW010000001">
    <property type="protein sequence ID" value="NML13459.1"/>
    <property type="molecule type" value="Genomic_DNA"/>
</dbReference>
<feature type="chain" id="PRO_5033016989" evidence="8">
    <location>
        <begin position="32"/>
        <end position="67"/>
    </location>
</feature>